<dbReference type="Gramene" id="PGSC0003DMT400092602">
    <property type="protein sequence ID" value="PGSC0003DMT400092602"/>
    <property type="gene ID" value="PGSC0003DMG400042173"/>
</dbReference>
<dbReference type="InterPro" id="IPR046796">
    <property type="entry name" value="Transposase_32_dom"/>
</dbReference>
<feature type="domain" description="Putative plant transposon protein" evidence="2">
    <location>
        <begin position="153"/>
        <end position="218"/>
    </location>
</feature>
<dbReference type="AlphaFoldDB" id="M1DQ54"/>
<dbReference type="PANTHER" id="PTHR33180:SF31">
    <property type="entry name" value="POLYPROTEIN PROTEIN"/>
    <property type="match status" value="1"/>
</dbReference>
<reference evidence="4" key="1">
    <citation type="journal article" date="2011" name="Nature">
        <title>Genome sequence and analysis of the tuber crop potato.</title>
        <authorList>
            <consortium name="The Potato Genome Sequencing Consortium"/>
        </authorList>
    </citation>
    <scope>NUCLEOTIDE SEQUENCE [LARGE SCALE GENOMIC DNA]</scope>
    <source>
        <strain evidence="4">cv. DM1-3 516 R44</strain>
    </source>
</reference>
<dbReference type="Pfam" id="PF20167">
    <property type="entry name" value="Transposase_32"/>
    <property type="match status" value="1"/>
</dbReference>
<dbReference type="EnsemblPlants" id="PGSC0003DMT400092602">
    <property type="protein sequence ID" value="PGSC0003DMT400092602"/>
    <property type="gene ID" value="PGSC0003DMG400042173"/>
</dbReference>
<sequence>MSLEGNDQISSEKEQSACCRAFPRSSTILPNDPKHGDETYQRVDRRVDRVEVWKGYKKGIGWRAKGPVGDPGLIHRLTQDILKIGVCKTWRVQEIIGEPPTMLAIPTETAIGTLLNNERGLGAMEAYEGLPVMQPLDDLKGWLAPLISDTTPSTIMPSQNESIVRHPKASCLGAIISQRRINKVLIIGQEMSMRAKQSQTFLPFPVLITELCRYTGVPRDGTRDIEVTPFFSTNIRHIEDEYTREEANRRRAATVDTSLEVDIDSILAEASLPTPTSGPSVHESEADTGEELIEIRYETIYGDSSEHEELIVQSVIHTSLIQTSMGGYSGGGPSMVTPGTDDQVSSTTPGTNAQKDVATV</sequence>
<evidence type="ECO:0000256" key="1">
    <source>
        <dbReference type="SAM" id="MobiDB-lite"/>
    </source>
</evidence>
<dbReference type="PANTHER" id="PTHR33180">
    <property type="entry name" value="PHOTOSYSTEM II CP43 REACTION CENTER PROTEIN"/>
    <property type="match status" value="1"/>
</dbReference>
<dbReference type="eggNOG" id="ENOG502R85P">
    <property type="taxonomic scope" value="Eukaryota"/>
</dbReference>
<organism evidence="3 4">
    <name type="scientific">Solanum tuberosum</name>
    <name type="common">Potato</name>
    <dbReference type="NCBI Taxonomy" id="4113"/>
    <lineage>
        <taxon>Eukaryota</taxon>
        <taxon>Viridiplantae</taxon>
        <taxon>Streptophyta</taxon>
        <taxon>Embryophyta</taxon>
        <taxon>Tracheophyta</taxon>
        <taxon>Spermatophyta</taxon>
        <taxon>Magnoliopsida</taxon>
        <taxon>eudicotyledons</taxon>
        <taxon>Gunneridae</taxon>
        <taxon>Pentapetalae</taxon>
        <taxon>asterids</taxon>
        <taxon>lamiids</taxon>
        <taxon>Solanales</taxon>
        <taxon>Solanaceae</taxon>
        <taxon>Solanoideae</taxon>
        <taxon>Solaneae</taxon>
        <taxon>Solanum</taxon>
    </lineage>
</organism>
<proteinExistence type="predicted"/>
<dbReference type="PaxDb" id="4113-PGSC0003DMT400092602"/>
<accession>M1DQ54</accession>
<keyword evidence="4" id="KW-1185">Reference proteome</keyword>
<dbReference type="Proteomes" id="UP000011115">
    <property type="component" value="Unassembled WGS sequence"/>
</dbReference>
<evidence type="ECO:0000313" key="3">
    <source>
        <dbReference type="EnsemblPlants" id="PGSC0003DMT400092602"/>
    </source>
</evidence>
<feature type="region of interest" description="Disordered" evidence="1">
    <location>
        <begin position="327"/>
        <end position="360"/>
    </location>
</feature>
<reference evidence="3" key="2">
    <citation type="submission" date="2015-06" db="UniProtKB">
        <authorList>
            <consortium name="EnsemblPlants"/>
        </authorList>
    </citation>
    <scope>IDENTIFICATION</scope>
    <source>
        <strain evidence="3">DM1-3 516 R44</strain>
    </source>
</reference>
<evidence type="ECO:0000313" key="4">
    <source>
        <dbReference type="Proteomes" id="UP000011115"/>
    </source>
</evidence>
<feature type="compositionally biased region" description="Polar residues" evidence="1">
    <location>
        <begin position="340"/>
        <end position="354"/>
    </location>
</feature>
<dbReference type="HOGENOM" id="CLU_742713_0_0_1"/>
<protein>
    <recommendedName>
        <fullName evidence="2">Putative plant transposon protein domain-containing protein</fullName>
    </recommendedName>
</protein>
<name>M1DQ54_SOLTU</name>
<evidence type="ECO:0000259" key="2">
    <source>
        <dbReference type="Pfam" id="PF20167"/>
    </source>
</evidence>
<dbReference type="InParanoid" id="M1DQ54"/>